<organism evidence="8 9">
    <name type="scientific">Paenibacillus nuruki</name>
    <dbReference type="NCBI Taxonomy" id="1886670"/>
    <lineage>
        <taxon>Bacteria</taxon>
        <taxon>Bacillati</taxon>
        <taxon>Bacillota</taxon>
        <taxon>Bacilli</taxon>
        <taxon>Bacillales</taxon>
        <taxon>Paenibacillaceae</taxon>
        <taxon>Paenibacillus</taxon>
    </lineage>
</organism>
<keyword evidence="5 6" id="KW-0472">Membrane</keyword>
<name>A0A1E3KZ39_9BACL</name>
<dbReference type="PRINTS" id="PR01036">
    <property type="entry name" value="TCRTETB"/>
</dbReference>
<dbReference type="AlphaFoldDB" id="A0A1E3KZ39"/>
<dbReference type="PATRIC" id="fig|1886670.3.peg.3941"/>
<dbReference type="PANTHER" id="PTHR42718">
    <property type="entry name" value="MAJOR FACILITATOR SUPERFAMILY MULTIDRUG TRANSPORTER MFSC"/>
    <property type="match status" value="1"/>
</dbReference>
<keyword evidence="2" id="KW-0813">Transport</keyword>
<feature type="transmembrane region" description="Helical" evidence="6">
    <location>
        <begin position="347"/>
        <end position="368"/>
    </location>
</feature>
<keyword evidence="9" id="KW-1185">Reference proteome</keyword>
<feature type="transmembrane region" description="Helical" evidence="6">
    <location>
        <begin position="18"/>
        <end position="40"/>
    </location>
</feature>
<evidence type="ECO:0000256" key="1">
    <source>
        <dbReference type="ARBA" id="ARBA00004651"/>
    </source>
</evidence>
<evidence type="ECO:0000256" key="5">
    <source>
        <dbReference type="ARBA" id="ARBA00023136"/>
    </source>
</evidence>
<dbReference type="Gene3D" id="1.20.1250.20">
    <property type="entry name" value="MFS general substrate transporter like domains"/>
    <property type="match status" value="1"/>
</dbReference>
<dbReference type="STRING" id="1886670.PTI45_03914"/>
<accession>A0A1E3KZ39</accession>
<evidence type="ECO:0000256" key="2">
    <source>
        <dbReference type="ARBA" id="ARBA00022448"/>
    </source>
</evidence>
<evidence type="ECO:0000313" key="8">
    <source>
        <dbReference type="EMBL" id="ODP26812.1"/>
    </source>
</evidence>
<dbReference type="SUPFAM" id="SSF103473">
    <property type="entry name" value="MFS general substrate transporter"/>
    <property type="match status" value="2"/>
</dbReference>
<dbReference type="GO" id="GO:0022857">
    <property type="term" value="F:transmembrane transporter activity"/>
    <property type="evidence" value="ECO:0007669"/>
    <property type="project" value="InterPro"/>
</dbReference>
<evidence type="ECO:0000256" key="4">
    <source>
        <dbReference type="ARBA" id="ARBA00022989"/>
    </source>
</evidence>
<dbReference type="Pfam" id="PF07690">
    <property type="entry name" value="MFS_1"/>
    <property type="match status" value="1"/>
</dbReference>
<dbReference type="InterPro" id="IPR020846">
    <property type="entry name" value="MFS_dom"/>
</dbReference>
<feature type="domain" description="Major facilitator superfamily (MFS) profile" evidence="7">
    <location>
        <begin position="15"/>
        <end position="450"/>
    </location>
</feature>
<feature type="transmembrane region" description="Helical" evidence="6">
    <location>
        <begin position="81"/>
        <end position="104"/>
    </location>
</feature>
<dbReference type="CDD" id="cd17321">
    <property type="entry name" value="MFS_MMR_MDR_like"/>
    <property type="match status" value="1"/>
</dbReference>
<feature type="transmembrane region" description="Helical" evidence="6">
    <location>
        <begin position="140"/>
        <end position="161"/>
    </location>
</feature>
<feature type="transmembrane region" description="Helical" evidence="6">
    <location>
        <begin position="167"/>
        <end position="188"/>
    </location>
</feature>
<dbReference type="Gene3D" id="1.20.1720.10">
    <property type="entry name" value="Multidrug resistance protein D"/>
    <property type="match status" value="1"/>
</dbReference>
<feature type="transmembrane region" description="Helical" evidence="6">
    <location>
        <begin position="200"/>
        <end position="216"/>
    </location>
</feature>
<dbReference type="InterPro" id="IPR036259">
    <property type="entry name" value="MFS_trans_sf"/>
</dbReference>
<reference evidence="8 9" key="1">
    <citation type="submission" date="2016-08" db="EMBL/GenBank/DDBJ databases">
        <title>Genome sequencing of Paenibacillus sp. TI45-13ar, isolated from Korean traditional nuruk.</title>
        <authorList>
            <person name="Kim S.-J."/>
        </authorList>
    </citation>
    <scope>NUCLEOTIDE SEQUENCE [LARGE SCALE GENOMIC DNA]</scope>
    <source>
        <strain evidence="8 9">TI45-13ar</strain>
    </source>
</reference>
<feature type="transmembrane region" description="Helical" evidence="6">
    <location>
        <begin position="426"/>
        <end position="447"/>
    </location>
</feature>
<proteinExistence type="predicted"/>
<feature type="transmembrane region" description="Helical" evidence="6">
    <location>
        <begin position="259"/>
        <end position="277"/>
    </location>
</feature>
<dbReference type="PROSITE" id="PS50850">
    <property type="entry name" value="MFS"/>
    <property type="match status" value="1"/>
</dbReference>
<feature type="transmembrane region" description="Helical" evidence="6">
    <location>
        <begin position="222"/>
        <end position="239"/>
    </location>
</feature>
<evidence type="ECO:0000256" key="3">
    <source>
        <dbReference type="ARBA" id="ARBA00022692"/>
    </source>
</evidence>
<keyword evidence="4 6" id="KW-1133">Transmembrane helix</keyword>
<sequence length="462" mass="49934">MATETERVYPNGEKLMRVLAFTLVFSVMNASMFNVVMPTISKEFNIGAADVTWLLTGYMIVYAVGSVVYGKLADKYRLKDLLTFGLIFFALGSVVGLAATEFWMMVVGRVLQAAGAAVIPATAMIVPVRYFSPEKRGRALGTTAIGLSLGTAIAPIVAGLITSFGSWRFLFLLSLFPLIALPFFRKYLDDYRGEAQKIDWIGGILLGGTVAMLLLAISQGQWMYAIIGAILLILFIVRIRTAAEPFIQPKLFSNKQYSFGLLIAFLATGLSFGLPYVTPQFLSGLNGLSPALIGLIMFPAAICSAFLGRQGGKLADRKGNPLLVYIATTLIFICFITLSTLVGVSPYVVMFILIFGNVGQTFMQIAMSNTISRTLTKDQVGVGMGLFSLLNFIAGAMATSIIGKMIEANHGSVHFNPVAVYADGYVFSNIFSVQALLAIVIIVLYYAQSKMTGKSSSLPRKA</sequence>
<comment type="caution">
    <text evidence="8">The sequence shown here is derived from an EMBL/GenBank/DDBJ whole genome shotgun (WGS) entry which is preliminary data.</text>
</comment>
<feature type="transmembrane region" description="Helical" evidence="6">
    <location>
        <begin position="320"/>
        <end position="341"/>
    </location>
</feature>
<protein>
    <submittedName>
        <fullName evidence="8">MFS antiporter QDR1</fullName>
    </submittedName>
</protein>
<dbReference type="EMBL" id="MDER01000075">
    <property type="protein sequence ID" value="ODP26812.1"/>
    <property type="molecule type" value="Genomic_DNA"/>
</dbReference>
<dbReference type="PANTHER" id="PTHR42718:SF9">
    <property type="entry name" value="MAJOR FACILITATOR SUPERFAMILY MULTIDRUG TRANSPORTER MFSC"/>
    <property type="match status" value="1"/>
</dbReference>
<comment type="subcellular location">
    <subcellularLocation>
        <location evidence="1">Cell membrane</location>
        <topology evidence="1">Multi-pass membrane protein</topology>
    </subcellularLocation>
</comment>
<evidence type="ECO:0000256" key="6">
    <source>
        <dbReference type="SAM" id="Phobius"/>
    </source>
</evidence>
<evidence type="ECO:0000259" key="7">
    <source>
        <dbReference type="PROSITE" id="PS50850"/>
    </source>
</evidence>
<feature type="transmembrane region" description="Helical" evidence="6">
    <location>
        <begin position="110"/>
        <end position="128"/>
    </location>
</feature>
<dbReference type="InterPro" id="IPR011701">
    <property type="entry name" value="MFS"/>
</dbReference>
<feature type="transmembrane region" description="Helical" evidence="6">
    <location>
        <begin position="52"/>
        <end position="69"/>
    </location>
</feature>
<dbReference type="GO" id="GO:0005886">
    <property type="term" value="C:plasma membrane"/>
    <property type="evidence" value="ECO:0007669"/>
    <property type="project" value="UniProtKB-SubCell"/>
</dbReference>
<dbReference type="Proteomes" id="UP000094578">
    <property type="component" value="Unassembled WGS sequence"/>
</dbReference>
<evidence type="ECO:0000313" key="9">
    <source>
        <dbReference type="Proteomes" id="UP000094578"/>
    </source>
</evidence>
<keyword evidence="3 6" id="KW-0812">Transmembrane</keyword>
<gene>
    <name evidence="8" type="ORF">PTI45_03914</name>
</gene>
<feature type="transmembrane region" description="Helical" evidence="6">
    <location>
        <begin position="289"/>
        <end position="308"/>
    </location>
</feature>
<feature type="transmembrane region" description="Helical" evidence="6">
    <location>
        <begin position="380"/>
        <end position="406"/>
    </location>
</feature>